<keyword evidence="4" id="KW-1185">Reference proteome</keyword>
<reference evidence="3" key="1">
    <citation type="submission" date="2022-09" db="EMBL/GenBank/DDBJ databases">
        <title>Diverse halophilic archaea isolated from saline environments.</title>
        <authorList>
            <person name="Cui H.-L."/>
        </authorList>
    </citation>
    <scope>NUCLEOTIDE SEQUENCE</scope>
    <source>
        <strain evidence="3">ZS-35-S2</strain>
    </source>
</reference>
<feature type="transmembrane region" description="Helical" evidence="1">
    <location>
        <begin position="100"/>
        <end position="126"/>
    </location>
</feature>
<evidence type="ECO:0000313" key="4">
    <source>
        <dbReference type="Proteomes" id="UP001057580"/>
    </source>
</evidence>
<feature type="transmembrane region" description="Helical" evidence="1">
    <location>
        <begin position="245"/>
        <end position="265"/>
    </location>
</feature>
<feature type="transmembrane region" description="Helical" evidence="1">
    <location>
        <begin position="48"/>
        <end position="65"/>
    </location>
</feature>
<evidence type="ECO:0000259" key="2">
    <source>
        <dbReference type="PROSITE" id="PS50850"/>
    </source>
</evidence>
<dbReference type="InterPro" id="IPR036259">
    <property type="entry name" value="MFS_trans_sf"/>
</dbReference>
<dbReference type="GO" id="GO:0015108">
    <property type="term" value="F:chloride transmembrane transporter activity"/>
    <property type="evidence" value="ECO:0007669"/>
    <property type="project" value="InterPro"/>
</dbReference>
<keyword evidence="1" id="KW-0812">Transmembrane</keyword>
<dbReference type="InterPro" id="IPR020846">
    <property type="entry name" value="MFS_dom"/>
</dbReference>
<dbReference type="Pfam" id="PF07690">
    <property type="entry name" value="MFS_1"/>
    <property type="match status" value="2"/>
</dbReference>
<dbReference type="GO" id="GO:0005886">
    <property type="term" value="C:plasma membrane"/>
    <property type="evidence" value="ECO:0007669"/>
    <property type="project" value="TreeGrafter"/>
</dbReference>
<feature type="transmembrane region" description="Helical" evidence="1">
    <location>
        <begin position="138"/>
        <end position="158"/>
    </location>
</feature>
<feature type="transmembrane region" description="Helical" evidence="1">
    <location>
        <begin position="332"/>
        <end position="354"/>
    </location>
</feature>
<dbReference type="EMBL" id="CP104003">
    <property type="protein sequence ID" value="UWM53545.1"/>
    <property type="molecule type" value="Genomic_DNA"/>
</dbReference>
<dbReference type="PRINTS" id="PR00762">
    <property type="entry name" value="CLCHANNEL"/>
</dbReference>
<dbReference type="PANTHER" id="PTHR23521">
    <property type="entry name" value="TRANSPORTER MFS SUPERFAMILY"/>
    <property type="match status" value="1"/>
</dbReference>
<organism evidence="3 4">
    <name type="scientific">Salinirubellus salinus</name>
    <dbReference type="NCBI Taxonomy" id="1364945"/>
    <lineage>
        <taxon>Archaea</taxon>
        <taxon>Methanobacteriati</taxon>
        <taxon>Methanobacteriota</taxon>
        <taxon>Stenosarchaea group</taxon>
        <taxon>Halobacteria</taxon>
        <taxon>Halobacteriales</taxon>
        <taxon>Natronomonadaceae</taxon>
        <taxon>Salinirubellus</taxon>
    </lineage>
</organism>
<evidence type="ECO:0000313" key="3">
    <source>
        <dbReference type="EMBL" id="UWM53545.1"/>
    </source>
</evidence>
<feature type="transmembrane region" description="Helical" evidence="1">
    <location>
        <begin position="272"/>
        <end position="291"/>
    </location>
</feature>
<evidence type="ECO:0000256" key="1">
    <source>
        <dbReference type="SAM" id="Phobius"/>
    </source>
</evidence>
<feature type="transmembrane region" description="Helical" evidence="1">
    <location>
        <begin position="164"/>
        <end position="183"/>
    </location>
</feature>
<feature type="domain" description="Major facilitator superfamily (MFS) profile" evidence="2">
    <location>
        <begin position="1"/>
        <end position="188"/>
    </location>
</feature>
<dbReference type="SUPFAM" id="SSF103473">
    <property type="entry name" value="MFS general substrate transporter"/>
    <property type="match status" value="1"/>
</dbReference>
<dbReference type="RefSeq" id="WP_260592539.1">
    <property type="nucleotide sequence ID" value="NZ_CP104003.1"/>
</dbReference>
<feature type="transmembrane region" description="Helical" evidence="1">
    <location>
        <begin position="209"/>
        <end position="233"/>
    </location>
</feature>
<dbReference type="Gene3D" id="1.20.1250.20">
    <property type="entry name" value="MFS general substrate transporter like domains"/>
    <property type="match status" value="2"/>
</dbReference>
<dbReference type="InterPro" id="IPR011701">
    <property type="entry name" value="MFS"/>
</dbReference>
<feature type="domain" description="Major facilitator superfamily (MFS) profile" evidence="2">
    <location>
        <begin position="207"/>
        <end position="399"/>
    </location>
</feature>
<dbReference type="AlphaFoldDB" id="A0A9E7R2Q2"/>
<feature type="transmembrane region" description="Helical" evidence="1">
    <location>
        <begin position="360"/>
        <end position="383"/>
    </location>
</feature>
<feature type="transmembrane region" description="Helical" evidence="1">
    <location>
        <begin position="297"/>
        <end position="320"/>
    </location>
</feature>
<name>A0A9E7R2Q2_9EURY</name>
<dbReference type="PANTHER" id="PTHR23521:SF2">
    <property type="entry name" value="TRANSPORTER MFS SUPERFAMILY"/>
    <property type="match status" value="1"/>
</dbReference>
<feature type="transmembrane region" description="Helical" evidence="1">
    <location>
        <begin position="74"/>
        <end position="94"/>
    </location>
</feature>
<keyword evidence="1" id="KW-1133">Transmembrane helix</keyword>
<dbReference type="InterPro" id="IPR001807">
    <property type="entry name" value="ClC"/>
</dbReference>
<gene>
    <name evidence="3" type="ORF">N0B31_15535</name>
</gene>
<dbReference type="GeneID" id="74943863"/>
<sequence length="399" mass="40034">MTVRRERALLAGVVFVVLFAQVLLYPGVPQLVAALGQPSDIGAGTPFLAAEFAGVVLFAAVWGALSDSTGRRTPFIAAGALGGAVAYLVLVALLPVDPPFLAVLAVRFLQGAATGGAFSLAVTMLLDLPGGRGRNTGAAGIAIGLGTAMGAPVGGRLYDVDVRAPLLVTALLFAVAALLVLRVPDRAPSGARPSVLETFASVRRRPGLLVPYAFGLVDRTTAGFFALVGTFFFQTEFGLDPGQTGLLLGAFFAPFALLQYPFGVLSDRVGRTLPIAAGSLFFGLAVVGVGLSPNATVAAVVMVLVGAGGALCAPATLALVGDLAGVDDRGTAVGGFNIVGSLGFLLGIVAGGVLAEEFGYVAAFLVVGGAEMLLAVALLPALLGLEPDEGRAAFGSGEG</sequence>
<keyword evidence="1" id="KW-0472">Membrane</keyword>
<dbReference type="PROSITE" id="PS50850">
    <property type="entry name" value="MFS"/>
    <property type="match status" value="2"/>
</dbReference>
<protein>
    <submittedName>
        <fullName evidence="3">MFS transporter</fullName>
    </submittedName>
</protein>
<proteinExistence type="predicted"/>
<accession>A0A9E7R2Q2</accession>
<dbReference type="KEGG" id="ssai:N0B31_15535"/>
<dbReference type="Proteomes" id="UP001057580">
    <property type="component" value="Chromosome"/>
</dbReference>